<feature type="repeat" description="RCC1" evidence="2">
    <location>
        <begin position="534"/>
        <end position="586"/>
    </location>
</feature>
<evidence type="ECO:0000313" key="5">
    <source>
        <dbReference type="EMBL" id="CAD9562663.1"/>
    </source>
</evidence>
<gene>
    <name evidence="5" type="ORF">LDAN0321_LOCUS3624</name>
</gene>
<dbReference type="PROSITE" id="PS50012">
    <property type="entry name" value="RCC1_3"/>
    <property type="match status" value="5"/>
</dbReference>
<evidence type="ECO:0000256" key="2">
    <source>
        <dbReference type="PROSITE-ProRule" id="PRU00235"/>
    </source>
</evidence>
<feature type="region of interest" description="Disordered" evidence="3">
    <location>
        <begin position="597"/>
        <end position="617"/>
    </location>
</feature>
<feature type="domain" description="RCC1-like" evidence="4">
    <location>
        <begin position="198"/>
        <end position="581"/>
    </location>
</feature>
<feature type="repeat" description="RCC1" evidence="2">
    <location>
        <begin position="343"/>
        <end position="421"/>
    </location>
</feature>
<reference evidence="5" key="1">
    <citation type="submission" date="2021-01" db="EMBL/GenBank/DDBJ databases">
        <authorList>
            <person name="Corre E."/>
            <person name="Pelletier E."/>
            <person name="Niang G."/>
            <person name="Scheremetjew M."/>
            <person name="Finn R."/>
            <person name="Kale V."/>
            <person name="Holt S."/>
            <person name="Cochrane G."/>
            <person name="Meng A."/>
            <person name="Brown T."/>
            <person name="Cohen L."/>
        </authorList>
    </citation>
    <scope>NUCLEOTIDE SEQUENCE</scope>
    <source>
        <strain evidence="5">B650</strain>
    </source>
</reference>
<feature type="compositionally biased region" description="Low complexity" evidence="3">
    <location>
        <begin position="112"/>
        <end position="123"/>
    </location>
</feature>
<feature type="compositionally biased region" description="Low complexity" evidence="3">
    <location>
        <begin position="69"/>
        <end position="78"/>
    </location>
</feature>
<dbReference type="Gene3D" id="2.130.10.30">
    <property type="entry name" value="Regulator of chromosome condensation 1/beta-lactamase-inhibitor protein II"/>
    <property type="match status" value="2"/>
</dbReference>
<dbReference type="InterPro" id="IPR009091">
    <property type="entry name" value="RCC1/BLIP-II"/>
</dbReference>
<keyword evidence="1" id="KW-0677">Repeat</keyword>
<dbReference type="PANTHER" id="PTHR46207:SF1">
    <property type="entry name" value="PROTEIN RCC2"/>
    <property type="match status" value="1"/>
</dbReference>
<dbReference type="Pfam" id="PF25390">
    <property type="entry name" value="WD40_RLD"/>
    <property type="match status" value="1"/>
</dbReference>
<dbReference type="SUPFAM" id="SSF50985">
    <property type="entry name" value="RCC1/BLIP-II"/>
    <property type="match status" value="1"/>
</dbReference>
<sequence length="617" mass="66266">MPRPKKKVRTAKDNDSNKQPSQANVDHLSKMLGISEEQVKAMLAAQGAGLPTATSRASRRSAPPPAPAAAPKGKGSSAWADFMEEEMPEQKKKSSSDDNNNNANNKTDDHTAANTADSTTASNTEESTEVTVEARKYILPLEPLEHKPGVLAQTGTLDTKLTGREKLGTASSNPALSHIHLDSPTVFCRESIFQNVKIQFVATSSTACHNLAVDVDGVLYGWGRNEQSQLGLGPDCEEKDIMLPRKLEGPWGSGKIVAAATGKSHSVVIDSTGTMYAAGLNKNGQLGIGQNSDHARVFKKSGTSIDFLRGRSKQSLGNDAKNKTKFVRVACGENFTAALDDEGKLWTTGSAEYGCIGSGSTGEHFVQANKMAFADANRFELRNTFVVKDAKNNPIPLQDSSDIRLAHISCGKYHTMAIEASTEDGKHQPRVFSWGSGNFGCLGHRIQADEYYPRMIESFNTNLFSTNTPVAPACGAVCSLVQTKSGHVYYWGKHRSVGDATMYPTLVDVLANNSHVVSTCSAGGQTVVCSTEHGQTVSWGMGPYGELGYGDGPKSSSKPKFMDALDKVIVNQVCAGYGQTLFVLKDDTDEDKKVLEGLKKVEEGDYKGNNGKKKGKK</sequence>
<dbReference type="PROSITE" id="PS00626">
    <property type="entry name" value="RCC1_2"/>
    <property type="match status" value="1"/>
</dbReference>
<feature type="repeat" description="RCC1" evidence="2">
    <location>
        <begin position="429"/>
        <end position="485"/>
    </location>
</feature>
<dbReference type="AlphaFoldDB" id="A0A7S2K1X2"/>
<dbReference type="InterPro" id="IPR058923">
    <property type="entry name" value="RCC1-like_dom"/>
</dbReference>
<dbReference type="GO" id="GO:0016020">
    <property type="term" value="C:membrane"/>
    <property type="evidence" value="ECO:0007669"/>
    <property type="project" value="TreeGrafter"/>
</dbReference>
<dbReference type="InterPro" id="IPR000408">
    <property type="entry name" value="Reg_chr_condens"/>
</dbReference>
<name>A0A7S2K1X2_9STRA</name>
<feature type="compositionally biased region" description="Basic and acidic residues" evidence="3">
    <location>
        <begin position="597"/>
        <end position="606"/>
    </location>
</feature>
<accession>A0A7S2K1X2</accession>
<dbReference type="GO" id="GO:0031267">
    <property type="term" value="F:small GTPase binding"/>
    <property type="evidence" value="ECO:0007669"/>
    <property type="project" value="TreeGrafter"/>
</dbReference>
<evidence type="ECO:0000256" key="1">
    <source>
        <dbReference type="ARBA" id="ARBA00022737"/>
    </source>
</evidence>
<dbReference type="PRINTS" id="PR00633">
    <property type="entry name" value="RCCNDNSATION"/>
</dbReference>
<evidence type="ECO:0000256" key="3">
    <source>
        <dbReference type="SAM" id="MobiDB-lite"/>
    </source>
</evidence>
<dbReference type="EMBL" id="HBGY01005900">
    <property type="protein sequence ID" value="CAD9562663.1"/>
    <property type="molecule type" value="Transcribed_RNA"/>
</dbReference>
<dbReference type="InterPro" id="IPR028641">
    <property type="entry name" value="RCC2"/>
</dbReference>
<dbReference type="PANTHER" id="PTHR46207">
    <property type="entry name" value="PROTEIN RCC2"/>
    <property type="match status" value="1"/>
</dbReference>
<feature type="repeat" description="RCC1" evidence="2">
    <location>
        <begin position="217"/>
        <end position="272"/>
    </location>
</feature>
<feature type="region of interest" description="Disordered" evidence="3">
    <location>
        <begin position="45"/>
        <end position="131"/>
    </location>
</feature>
<feature type="region of interest" description="Disordered" evidence="3">
    <location>
        <begin position="1"/>
        <end position="32"/>
    </location>
</feature>
<proteinExistence type="predicted"/>
<feature type="repeat" description="RCC1" evidence="2">
    <location>
        <begin position="273"/>
        <end position="342"/>
    </location>
</feature>
<evidence type="ECO:0000259" key="4">
    <source>
        <dbReference type="Pfam" id="PF25390"/>
    </source>
</evidence>
<organism evidence="5">
    <name type="scientific">Leptocylindrus danicus</name>
    <dbReference type="NCBI Taxonomy" id="163516"/>
    <lineage>
        <taxon>Eukaryota</taxon>
        <taxon>Sar</taxon>
        <taxon>Stramenopiles</taxon>
        <taxon>Ochrophyta</taxon>
        <taxon>Bacillariophyta</taxon>
        <taxon>Coscinodiscophyceae</taxon>
        <taxon>Chaetocerotophycidae</taxon>
        <taxon>Leptocylindrales</taxon>
        <taxon>Leptocylindraceae</taxon>
        <taxon>Leptocylindrus</taxon>
    </lineage>
</organism>
<protein>
    <recommendedName>
        <fullName evidence="4">RCC1-like domain-containing protein</fullName>
    </recommendedName>
</protein>